<keyword evidence="6" id="KW-0539">Nucleus</keyword>
<keyword evidence="4" id="KW-0238">DNA-binding</keyword>
<feature type="domain" description="AP2/ERF" evidence="7">
    <location>
        <begin position="12"/>
        <end position="81"/>
    </location>
</feature>
<evidence type="ECO:0000256" key="1">
    <source>
        <dbReference type="ARBA" id="ARBA00004123"/>
    </source>
</evidence>
<reference evidence="8" key="1">
    <citation type="submission" date="2020-06" db="EMBL/GenBank/DDBJ databases">
        <authorList>
            <person name="Li T."/>
            <person name="Hu X."/>
            <person name="Zhang T."/>
            <person name="Song X."/>
            <person name="Zhang H."/>
            <person name="Dai N."/>
            <person name="Sheng W."/>
            <person name="Hou X."/>
            <person name="Wei L."/>
        </authorList>
    </citation>
    <scope>NUCLEOTIDE SEQUENCE</scope>
    <source>
        <strain evidence="8">K16</strain>
        <tissue evidence="8">Leaf</tissue>
    </source>
</reference>
<evidence type="ECO:0000259" key="7">
    <source>
        <dbReference type="PROSITE" id="PS51032"/>
    </source>
</evidence>
<evidence type="ECO:0000256" key="2">
    <source>
        <dbReference type="ARBA" id="ARBA00022745"/>
    </source>
</evidence>
<dbReference type="SMART" id="SM00380">
    <property type="entry name" value="AP2"/>
    <property type="match status" value="1"/>
</dbReference>
<accession>A0AAE2BIG2</accession>
<reference evidence="8" key="2">
    <citation type="journal article" date="2024" name="Plant">
        <title>Genomic evolution and insights into agronomic trait innovations of Sesamum species.</title>
        <authorList>
            <person name="Miao H."/>
            <person name="Wang L."/>
            <person name="Qu L."/>
            <person name="Liu H."/>
            <person name="Sun Y."/>
            <person name="Le M."/>
            <person name="Wang Q."/>
            <person name="Wei S."/>
            <person name="Zheng Y."/>
            <person name="Lin W."/>
            <person name="Duan Y."/>
            <person name="Cao H."/>
            <person name="Xiong S."/>
            <person name="Wang X."/>
            <person name="Wei L."/>
            <person name="Li C."/>
            <person name="Ma Q."/>
            <person name="Ju M."/>
            <person name="Zhao R."/>
            <person name="Li G."/>
            <person name="Mu C."/>
            <person name="Tian Q."/>
            <person name="Mei H."/>
            <person name="Zhang T."/>
            <person name="Gao T."/>
            <person name="Zhang H."/>
        </authorList>
    </citation>
    <scope>NUCLEOTIDE SEQUENCE</scope>
    <source>
        <strain evidence="8">K16</strain>
    </source>
</reference>
<gene>
    <name evidence="8" type="ORF">Sango_2529100</name>
</gene>
<evidence type="ECO:0000256" key="5">
    <source>
        <dbReference type="ARBA" id="ARBA00023163"/>
    </source>
</evidence>
<sequence>MPHYISSLPKNKHKLLSMIKQFAMVMKCISAELGKGRGGRGTSAKKSRVWLGAFHTTEAAAGAYDNAVRRFRGSKAKTDFPSPCLDANGACDFFNNRSPRRSTTV</sequence>
<name>A0AAE2BIG2_9LAMI</name>
<keyword evidence="3" id="KW-0805">Transcription regulation</keyword>
<dbReference type="Gene3D" id="3.30.730.10">
    <property type="entry name" value="AP2/ERF domain"/>
    <property type="match status" value="1"/>
</dbReference>
<dbReference type="Proteomes" id="UP001289374">
    <property type="component" value="Unassembled WGS sequence"/>
</dbReference>
<evidence type="ECO:0000256" key="6">
    <source>
        <dbReference type="ARBA" id="ARBA00023242"/>
    </source>
</evidence>
<dbReference type="PANTHER" id="PTHR31677:SF231">
    <property type="entry name" value="ETHYLENE-RESPONSIVE TRANSCRIPTION FACTOR 4"/>
    <property type="match status" value="1"/>
</dbReference>
<dbReference type="GO" id="GO:0003677">
    <property type="term" value="F:DNA binding"/>
    <property type="evidence" value="ECO:0007669"/>
    <property type="project" value="UniProtKB-KW"/>
</dbReference>
<dbReference type="InterPro" id="IPR001471">
    <property type="entry name" value="AP2/ERF_dom"/>
</dbReference>
<keyword evidence="5" id="KW-0804">Transcription</keyword>
<dbReference type="GO" id="GO:0003700">
    <property type="term" value="F:DNA-binding transcription factor activity"/>
    <property type="evidence" value="ECO:0007669"/>
    <property type="project" value="InterPro"/>
</dbReference>
<dbReference type="PROSITE" id="PS51032">
    <property type="entry name" value="AP2_ERF"/>
    <property type="match status" value="1"/>
</dbReference>
<evidence type="ECO:0000313" key="9">
    <source>
        <dbReference type="Proteomes" id="UP001289374"/>
    </source>
</evidence>
<comment type="subcellular location">
    <subcellularLocation>
        <location evidence="1">Nucleus</location>
    </subcellularLocation>
</comment>
<dbReference type="PANTHER" id="PTHR31677">
    <property type="entry name" value="AP2 DOMAIN CLASS TRANSCRIPTION FACTOR"/>
    <property type="match status" value="1"/>
</dbReference>
<dbReference type="EMBL" id="JACGWL010000015">
    <property type="protein sequence ID" value="KAK4386585.1"/>
    <property type="molecule type" value="Genomic_DNA"/>
</dbReference>
<keyword evidence="2" id="KW-0936">Ethylene signaling pathway</keyword>
<dbReference type="InterPro" id="IPR016177">
    <property type="entry name" value="DNA-bd_dom_sf"/>
</dbReference>
<comment type="caution">
    <text evidence="8">The sequence shown here is derived from an EMBL/GenBank/DDBJ whole genome shotgun (WGS) entry which is preliminary data.</text>
</comment>
<dbReference type="AlphaFoldDB" id="A0AAE2BIG2"/>
<evidence type="ECO:0000313" key="8">
    <source>
        <dbReference type="EMBL" id="KAK4386585.1"/>
    </source>
</evidence>
<evidence type="ECO:0000256" key="3">
    <source>
        <dbReference type="ARBA" id="ARBA00023015"/>
    </source>
</evidence>
<dbReference type="GO" id="GO:0005634">
    <property type="term" value="C:nucleus"/>
    <property type="evidence" value="ECO:0007669"/>
    <property type="project" value="UniProtKB-SubCell"/>
</dbReference>
<evidence type="ECO:0000256" key="4">
    <source>
        <dbReference type="ARBA" id="ARBA00023125"/>
    </source>
</evidence>
<keyword evidence="9" id="KW-1185">Reference proteome</keyword>
<protein>
    <submittedName>
        <fullName evidence="8">Ethylene-responsive transcription factor</fullName>
    </submittedName>
</protein>
<proteinExistence type="predicted"/>
<organism evidence="8 9">
    <name type="scientific">Sesamum angolense</name>
    <dbReference type="NCBI Taxonomy" id="2727404"/>
    <lineage>
        <taxon>Eukaryota</taxon>
        <taxon>Viridiplantae</taxon>
        <taxon>Streptophyta</taxon>
        <taxon>Embryophyta</taxon>
        <taxon>Tracheophyta</taxon>
        <taxon>Spermatophyta</taxon>
        <taxon>Magnoliopsida</taxon>
        <taxon>eudicotyledons</taxon>
        <taxon>Gunneridae</taxon>
        <taxon>Pentapetalae</taxon>
        <taxon>asterids</taxon>
        <taxon>lamiids</taxon>
        <taxon>Lamiales</taxon>
        <taxon>Pedaliaceae</taxon>
        <taxon>Sesamum</taxon>
    </lineage>
</organism>
<dbReference type="SUPFAM" id="SSF54171">
    <property type="entry name" value="DNA-binding domain"/>
    <property type="match status" value="1"/>
</dbReference>
<dbReference type="InterPro" id="IPR036955">
    <property type="entry name" value="AP2/ERF_dom_sf"/>
</dbReference>
<dbReference type="GO" id="GO:0009873">
    <property type="term" value="P:ethylene-activated signaling pathway"/>
    <property type="evidence" value="ECO:0007669"/>
    <property type="project" value="UniProtKB-KW"/>
</dbReference>